<comment type="caution">
    <text evidence="2">The sequence shown here is derived from an EMBL/GenBank/DDBJ whole genome shotgun (WGS) entry which is preliminary data.</text>
</comment>
<feature type="region of interest" description="Disordered" evidence="1">
    <location>
        <begin position="65"/>
        <end position="90"/>
    </location>
</feature>
<sequence>MRAWFSWGPLLRPYVAGRRGAAPLGFDKLASASWLRQAGFGKLSHRASGALAELVEANALSAHERNPNDLAGGARAAACRTPKSLPRPTC</sequence>
<keyword evidence="3" id="KW-1185">Reference proteome</keyword>
<proteinExistence type="predicted"/>
<evidence type="ECO:0000256" key="1">
    <source>
        <dbReference type="SAM" id="MobiDB-lite"/>
    </source>
</evidence>
<evidence type="ECO:0000313" key="3">
    <source>
        <dbReference type="Proteomes" id="UP000220527"/>
    </source>
</evidence>
<name>A0A2A6RDX5_9CHLR</name>
<organism evidence="2 3">
    <name type="scientific">Candidatus Viridilinea mediisalina</name>
    <dbReference type="NCBI Taxonomy" id="2024553"/>
    <lineage>
        <taxon>Bacteria</taxon>
        <taxon>Bacillati</taxon>
        <taxon>Chloroflexota</taxon>
        <taxon>Chloroflexia</taxon>
        <taxon>Chloroflexales</taxon>
        <taxon>Chloroflexineae</taxon>
        <taxon>Oscillochloridaceae</taxon>
        <taxon>Candidatus Viridilinea</taxon>
    </lineage>
</organism>
<evidence type="ECO:0000313" key="2">
    <source>
        <dbReference type="EMBL" id="PDW00060.1"/>
    </source>
</evidence>
<gene>
    <name evidence="2" type="ORF">CJ255_21155</name>
</gene>
<reference evidence="3" key="1">
    <citation type="submission" date="2017-08" db="EMBL/GenBank/DDBJ databases">
        <authorList>
            <person name="Grouzdev D.S."/>
            <person name="Gaisin V.A."/>
            <person name="Rysina M.S."/>
            <person name="Gorlenko V.M."/>
        </authorList>
    </citation>
    <scope>NUCLEOTIDE SEQUENCE [LARGE SCALE GENOMIC DNA]</scope>
    <source>
        <strain evidence="3">Kir15-3F</strain>
    </source>
</reference>
<dbReference type="Proteomes" id="UP000220527">
    <property type="component" value="Unassembled WGS sequence"/>
</dbReference>
<dbReference type="EMBL" id="NQWI01000203">
    <property type="protein sequence ID" value="PDW00060.1"/>
    <property type="molecule type" value="Genomic_DNA"/>
</dbReference>
<dbReference type="AlphaFoldDB" id="A0A2A6RDX5"/>
<protein>
    <submittedName>
        <fullName evidence="2">Uncharacterized protein</fullName>
    </submittedName>
</protein>
<accession>A0A2A6RDX5</accession>